<proteinExistence type="predicted"/>
<protein>
    <submittedName>
        <fullName evidence="3">Glycosyltransferase</fullName>
    </submittedName>
</protein>
<dbReference type="RefSeq" id="WP_129463717.1">
    <property type="nucleotide sequence ID" value="NZ_SBKQ01000004.1"/>
</dbReference>
<dbReference type="SUPFAM" id="SSF53756">
    <property type="entry name" value="UDP-Glycosyltransferase/glycogen phosphorylase"/>
    <property type="match status" value="1"/>
</dbReference>
<dbReference type="Gene3D" id="3.40.50.2000">
    <property type="entry name" value="Glycogen Phosphorylase B"/>
    <property type="match status" value="2"/>
</dbReference>
<evidence type="ECO:0000256" key="1">
    <source>
        <dbReference type="ARBA" id="ARBA00022679"/>
    </source>
</evidence>
<evidence type="ECO:0000313" key="4">
    <source>
        <dbReference type="Proteomes" id="UP000289734"/>
    </source>
</evidence>
<dbReference type="CDD" id="cd03801">
    <property type="entry name" value="GT4_PimA-like"/>
    <property type="match status" value="1"/>
</dbReference>
<dbReference type="GO" id="GO:0009103">
    <property type="term" value="P:lipopolysaccharide biosynthetic process"/>
    <property type="evidence" value="ECO:0007669"/>
    <property type="project" value="TreeGrafter"/>
</dbReference>
<sequence>MKVLFQTRTNLFDAPGGDMVQMLKTKEFLEKEGVSVDISLELEPNLDNYDLVHLFNLMEPQDIYIQMLNAKKQNKKIVLSTIYGLYTEFERKARGGLFQQIANYLSPYQIAFVKNLVKHYKGKRMHKGVYKMIFKGYYGLMKEIVDNTIVFLPNSHSEMNRVILDFKLNNPKYVSIPNAIDKSVFTSEIDNQNNPYNRFKDCILCAARIEGRKSTLNLVRAIKNTDYHLVLVGNESKNQKKYVDQVRKEAGANVTFLGAVSHQELRQLYEVSRVHALVSWMETPGLSSLEAAAMGKNIVVTTKGDTYDYFEDYAFYCEPDDVNSITDAITKAFDSPVDPMLKEKILQKYTWEETAATTIKAYRVALEHI</sequence>
<dbReference type="AlphaFoldDB" id="A0A4Q1KU36"/>
<dbReference type="GO" id="GO:0016757">
    <property type="term" value="F:glycosyltransferase activity"/>
    <property type="evidence" value="ECO:0007669"/>
    <property type="project" value="InterPro"/>
</dbReference>
<organism evidence="3 4">
    <name type="scientific">Flavobacterium piscinae</name>
    <dbReference type="NCBI Taxonomy" id="2506424"/>
    <lineage>
        <taxon>Bacteria</taxon>
        <taxon>Pseudomonadati</taxon>
        <taxon>Bacteroidota</taxon>
        <taxon>Flavobacteriia</taxon>
        <taxon>Flavobacteriales</taxon>
        <taxon>Flavobacteriaceae</taxon>
        <taxon>Flavobacterium</taxon>
    </lineage>
</organism>
<dbReference type="Pfam" id="PF00534">
    <property type="entry name" value="Glycos_transf_1"/>
    <property type="match status" value="1"/>
</dbReference>
<dbReference type="EMBL" id="SBKQ01000004">
    <property type="protein sequence ID" value="RXR33617.1"/>
    <property type="molecule type" value="Genomic_DNA"/>
</dbReference>
<dbReference type="OrthoDB" id="9811239at2"/>
<accession>A0A4Q1KU36</accession>
<dbReference type="InterPro" id="IPR001296">
    <property type="entry name" value="Glyco_trans_1"/>
</dbReference>
<evidence type="ECO:0000313" key="3">
    <source>
        <dbReference type="EMBL" id="RXR33617.1"/>
    </source>
</evidence>
<feature type="domain" description="Glycosyl transferase family 1" evidence="2">
    <location>
        <begin position="199"/>
        <end position="336"/>
    </location>
</feature>
<evidence type="ECO:0000259" key="2">
    <source>
        <dbReference type="Pfam" id="PF00534"/>
    </source>
</evidence>
<dbReference type="PANTHER" id="PTHR46401:SF2">
    <property type="entry name" value="GLYCOSYLTRANSFERASE WBBK-RELATED"/>
    <property type="match status" value="1"/>
</dbReference>
<dbReference type="Proteomes" id="UP000289734">
    <property type="component" value="Unassembled WGS sequence"/>
</dbReference>
<keyword evidence="1 3" id="KW-0808">Transferase</keyword>
<dbReference type="PANTHER" id="PTHR46401">
    <property type="entry name" value="GLYCOSYLTRANSFERASE WBBK-RELATED"/>
    <property type="match status" value="1"/>
</dbReference>
<keyword evidence="4" id="KW-1185">Reference proteome</keyword>
<gene>
    <name evidence="3" type="ORF">EQG68_05165</name>
</gene>
<comment type="caution">
    <text evidence="3">The sequence shown here is derived from an EMBL/GenBank/DDBJ whole genome shotgun (WGS) entry which is preliminary data.</text>
</comment>
<reference evidence="4" key="1">
    <citation type="submission" date="2019-01" db="EMBL/GenBank/DDBJ databases">
        <title>Cytophagaceae bacterium strain CAR-16.</title>
        <authorList>
            <person name="Chen W.-M."/>
        </authorList>
    </citation>
    <scope>NUCLEOTIDE SEQUENCE [LARGE SCALE GENOMIC DNA]</scope>
    <source>
        <strain evidence="4">ICH-30</strain>
    </source>
</reference>
<name>A0A4Q1KU36_9FLAO</name>